<dbReference type="RefSeq" id="WP_354617944.1">
    <property type="nucleotide sequence ID" value="NZ_JBEWYP010000003.1"/>
</dbReference>
<keyword evidence="3" id="KW-1185">Reference proteome</keyword>
<sequence length="266" mass="29124">MDKFTSVFNGIKPVIGMIHLKALPGTPKNSLNSSEIIRAALDEADIYMKAGIDAIMIENMHDVPYLKGNVGHEISSLMTLVGYLIKQKTQLPVGIQILAGANMEALAAAKAAGLDFIRAEGFVFAHVADEGFIEAQAGELLRYRKNINAEEIAIFTDIKKKHSSHAITNDVTLLDTAKAAQFFLSDGIIITGSHTGVSASVEELNSLEDLETPVLIGSGITKDNVVDYWPICDGMIVGSYFKKEGYWQNELEYNRVSEFMKLVKKL</sequence>
<gene>
    <name evidence="2" type="ORF">ABXZ32_06925</name>
</gene>
<evidence type="ECO:0000256" key="1">
    <source>
        <dbReference type="ARBA" id="ARBA00006007"/>
    </source>
</evidence>
<dbReference type="Pfam" id="PF03437">
    <property type="entry name" value="BtpA"/>
    <property type="match status" value="1"/>
</dbReference>
<dbReference type="Proteomes" id="UP001549773">
    <property type="component" value="Unassembled WGS sequence"/>
</dbReference>
<reference evidence="2 3" key="1">
    <citation type="submission" date="2024-07" db="EMBL/GenBank/DDBJ databases">
        <title>The genome sequence of type strain Sediminicola luteus GDMCC 1.2596T.</title>
        <authorList>
            <person name="Liu Y."/>
        </authorList>
    </citation>
    <scope>NUCLEOTIDE SEQUENCE [LARGE SCALE GENOMIC DNA]</scope>
    <source>
        <strain evidence="2 3">GDMCC 1.2596</strain>
    </source>
</reference>
<proteinExistence type="inferred from homology"/>
<evidence type="ECO:0000313" key="2">
    <source>
        <dbReference type="EMBL" id="MET7029120.1"/>
    </source>
</evidence>
<dbReference type="InterPro" id="IPR011060">
    <property type="entry name" value="RibuloseP-bd_barrel"/>
</dbReference>
<dbReference type="SUPFAM" id="SSF51366">
    <property type="entry name" value="Ribulose-phoshate binding barrel"/>
    <property type="match status" value="1"/>
</dbReference>
<dbReference type="EMBL" id="JBEWYP010000003">
    <property type="protein sequence ID" value="MET7029120.1"/>
    <property type="molecule type" value="Genomic_DNA"/>
</dbReference>
<dbReference type="InterPro" id="IPR005137">
    <property type="entry name" value="BtpA"/>
</dbReference>
<comment type="similarity">
    <text evidence="1">Belongs to the BtpA family.</text>
</comment>
<organism evidence="2 3">
    <name type="scientific">Sediminicola luteus</name>
    <dbReference type="NCBI Taxonomy" id="319238"/>
    <lineage>
        <taxon>Bacteria</taxon>
        <taxon>Pseudomonadati</taxon>
        <taxon>Bacteroidota</taxon>
        <taxon>Flavobacteriia</taxon>
        <taxon>Flavobacteriales</taxon>
        <taxon>Flavobacteriaceae</taxon>
        <taxon>Sediminicola</taxon>
    </lineage>
</organism>
<name>A0ABV2TW73_9FLAO</name>
<dbReference type="PIRSF" id="PIRSF005956">
    <property type="entry name" value="BtpA"/>
    <property type="match status" value="1"/>
</dbReference>
<accession>A0ABV2TW73</accession>
<dbReference type="PANTHER" id="PTHR21381:SF3">
    <property type="entry name" value="SGC REGION PROTEIN SGCQ-RELATED"/>
    <property type="match status" value="1"/>
</dbReference>
<dbReference type="PANTHER" id="PTHR21381">
    <property type="entry name" value="ZGC:162297"/>
    <property type="match status" value="1"/>
</dbReference>
<comment type="caution">
    <text evidence="2">The sequence shown here is derived from an EMBL/GenBank/DDBJ whole genome shotgun (WGS) entry which is preliminary data.</text>
</comment>
<protein>
    <submittedName>
        <fullName evidence="2">BtpA/SgcQ family protein</fullName>
    </submittedName>
</protein>
<dbReference type="NCBIfam" id="TIGR00259">
    <property type="entry name" value="thylakoid_BtpA"/>
    <property type="match status" value="1"/>
</dbReference>
<evidence type="ECO:0000313" key="3">
    <source>
        <dbReference type="Proteomes" id="UP001549773"/>
    </source>
</evidence>